<name>A0ABU9MUL4_9GAMM</name>
<reference evidence="1 2" key="1">
    <citation type="submission" date="2024-03" db="EMBL/GenBank/DDBJ databases">
        <title>Pseudoalteromonas qingdaonensis sp. nov., isolated from the intestines of marine benthic organisms.</title>
        <authorList>
            <person name="Lin X."/>
            <person name="Fang S."/>
            <person name="Hu X."/>
        </authorList>
    </citation>
    <scope>NUCLEOTIDE SEQUENCE [LARGE SCALE GENOMIC DNA]</scope>
    <source>
        <strain evidence="1 2">YIC-827</strain>
    </source>
</reference>
<dbReference type="RefSeq" id="WP_342677262.1">
    <property type="nucleotide sequence ID" value="NZ_JBCGCU010000005.1"/>
</dbReference>
<dbReference type="EMBL" id="JBCGCU010000005">
    <property type="protein sequence ID" value="MEM0514980.1"/>
    <property type="molecule type" value="Genomic_DNA"/>
</dbReference>
<keyword evidence="2" id="KW-1185">Reference proteome</keyword>
<comment type="caution">
    <text evidence="1">The sequence shown here is derived from an EMBL/GenBank/DDBJ whole genome shotgun (WGS) entry which is preliminary data.</text>
</comment>
<dbReference type="Proteomes" id="UP001447008">
    <property type="component" value="Unassembled WGS sequence"/>
</dbReference>
<proteinExistence type="predicted"/>
<protein>
    <recommendedName>
        <fullName evidence="3">DUF4238 domain-containing protein</fullName>
    </recommendedName>
</protein>
<evidence type="ECO:0000313" key="2">
    <source>
        <dbReference type="Proteomes" id="UP001447008"/>
    </source>
</evidence>
<evidence type="ECO:0008006" key="3">
    <source>
        <dbReference type="Google" id="ProtNLM"/>
    </source>
</evidence>
<evidence type="ECO:0000313" key="1">
    <source>
        <dbReference type="EMBL" id="MEM0514980.1"/>
    </source>
</evidence>
<accession>A0ABU9MUL4</accession>
<sequence>MSRFIPPSFITRLKGKKGHSIMTFKGNDKISGSHSFIDIEHSSHIGDNIDLTGQKYLNVKVYKSLLKSLISLLPDQYVSEFNEHIEWIRSNKGFNFTKINPFALVGINMSDINTTPLMRIRLSRFVNNENVYYFLESKFNNFYIYFPFSPTCNPSNFNANNLSEFQQQEGYKLEEERFSKKFGQKTYRISLELGEPDFISESKLDLEALLTAIENTNS</sequence>
<organism evidence="1 2">
    <name type="scientific">Pseudoalteromonas qingdaonensis</name>
    <dbReference type="NCBI Taxonomy" id="3131913"/>
    <lineage>
        <taxon>Bacteria</taxon>
        <taxon>Pseudomonadati</taxon>
        <taxon>Pseudomonadota</taxon>
        <taxon>Gammaproteobacteria</taxon>
        <taxon>Alteromonadales</taxon>
        <taxon>Pseudoalteromonadaceae</taxon>
        <taxon>Pseudoalteromonas</taxon>
    </lineage>
</organism>
<gene>
    <name evidence="1" type="ORF">WCN91_05995</name>
</gene>